<organism evidence="12 15">
    <name type="scientific">Medicago truncatula</name>
    <name type="common">Barrel medic</name>
    <name type="synonym">Medicago tribuloides</name>
    <dbReference type="NCBI Taxonomy" id="3880"/>
    <lineage>
        <taxon>Eukaryota</taxon>
        <taxon>Viridiplantae</taxon>
        <taxon>Streptophyta</taxon>
        <taxon>Embryophyta</taxon>
        <taxon>Tracheophyta</taxon>
        <taxon>Spermatophyta</taxon>
        <taxon>Magnoliopsida</taxon>
        <taxon>eudicotyledons</taxon>
        <taxon>Gunneridae</taxon>
        <taxon>Pentapetalae</taxon>
        <taxon>rosids</taxon>
        <taxon>fabids</taxon>
        <taxon>Fabales</taxon>
        <taxon>Fabaceae</taxon>
        <taxon>Papilionoideae</taxon>
        <taxon>50 kb inversion clade</taxon>
        <taxon>NPAAA clade</taxon>
        <taxon>Hologalegina</taxon>
        <taxon>IRL clade</taxon>
        <taxon>Trifolieae</taxon>
        <taxon>Medicago</taxon>
    </lineage>
</organism>
<keyword evidence="15" id="KW-1185">Reference proteome</keyword>
<dbReference type="EMBL" id="CM001219">
    <property type="protein sequence ID" value="KEH33312.1"/>
    <property type="molecule type" value="Genomic_DNA"/>
</dbReference>
<keyword evidence="5" id="KW-0805">Transcription regulation</keyword>
<feature type="domain" description="CW-type" evidence="11">
    <location>
        <begin position="103"/>
        <end position="162"/>
    </location>
</feature>
<dbReference type="Gramene" id="rna14532">
    <property type="protein sequence ID" value="RHN66528.1"/>
    <property type="gene ID" value="gene14532"/>
</dbReference>
<keyword evidence="2" id="KW-0479">Metal-binding</keyword>
<dbReference type="PROSITE" id="PS51050">
    <property type="entry name" value="ZF_CW"/>
    <property type="match status" value="1"/>
</dbReference>
<proteinExistence type="predicted"/>
<evidence type="ECO:0000313" key="13">
    <source>
        <dbReference type="EMBL" id="RHN66528.1"/>
    </source>
</evidence>
<sequence length="305" mass="34863">MYQVLDFYENQMHRTKFWLTPKNQAEDLTGSSFSDHMYVSSSSASSSSDDENNLSNDDTSKKLVLYDHVTNGDNTNQLAPDPLRRRPPRPLRSKPPSSAPKVLPVVGAFTVQCNSCYKWRLIPTKKKYEEIREHNLQHPFICVKAREWRPDISCDDPEDVSQDNNMIWAIDKPEIPQAPDGWQRLLRIRGEGSSQFGDIYYKAPSGKKLRSMPEVEKFFADHPEYVTNGVTSARFSFQMPKPLQENYVKKKRSHAKSVEPKQVSPLAWAGPEAGTNSKEGRHVSDPVRRPAKKQTTQSFIHKDTV</sequence>
<evidence type="ECO:0000256" key="3">
    <source>
        <dbReference type="ARBA" id="ARBA00022771"/>
    </source>
</evidence>
<accession>A0A072UUL7</accession>
<dbReference type="InterPro" id="IPR001739">
    <property type="entry name" value="Methyl_CpG_DNA-bd"/>
</dbReference>
<evidence type="ECO:0000259" key="10">
    <source>
        <dbReference type="PROSITE" id="PS50982"/>
    </source>
</evidence>
<dbReference type="GO" id="GO:0008270">
    <property type="term" value="F:zinc ion binding"/>
    <property type="evidence" value="ECO:0007669"/>
    <property type="project" value="UniProtKB-KW"/>
</dbReference>
<evidence type="ECO:0000256" key="8">
    <source>
        <dbReference type="ARBA" id="ARBA00023242"/>
    </source>
</evidence>
<evidence type="ECO:0000313" key="12">
    <source>
        <dbReference type="EMBL" id="KEH33312.1"/>
    </source>
</evidence>
<keyword evidence="8" id="KW-0539">Nucleus</keyword>
<dbReference type="HOGENOM" id="CLU_061068_0_0_1"/>
<dbReference type="EMBL" id="PSQE01000003">
    <property type="protein sequence ID" value="RHN66528.1"/>
    <property type="molecule type" value="Genomic_DNA"/>
</dbReference>
<evidence type="ECO:0000256" key="7">
    <source>
        <dbReference type="ARBA" id="ARBA00023163"/>
    </source>
</evidence>
<evidence type="ECO:0000256" key="2">
    <source>
        <dbReference type="ARBA" id="ARBA00022723"/>
    </source>
</evidence>
<keyword evidence="6" id="KW-0238">DNA-binding</keyword>
<dbReference type="InterPro" id="IPR011124">
    <property type="entry name" value="Znf_CW"/>
</dbReference>
<dbReference type="EnsemblPlants" id="KEH33312">
    <property type="protein sequence ID" value="KEH33312"/>
    <property type="gene ID" value="MTR_3g435450"/>
</dbReference>
<dbReference type="InterPro" id="IPR016177">
    <property type="entry name" value="DNA-bd_dom_sf"/>
</dbReference>
<evidence type="ECO:0000313" key="16">
    <source>
        <dbReference type="Proteomes" id="UP000265566"/>
    </source>
</evidence>
<evidence type="ECO:0000256" key="1">
    <source>
        <dbReference type="ARBA" id="ARBA00004123"/>
    </source>
</evidence>
<dbReference type="GO" id="GO:0005634">
    <property type="term" value="C:nucleus"/>
    <property type="evidence" value="ECO:0007669"/>
    <property type="project" value="UniProtKB-SubCell"/>
</dbReference>
<dbReference type="Proteomes" id="UP000265566">
    <property type="component" value="Chromosome 3"/>
</dbReference>
<dbReference type="CDD" id="cd01396">
    <property type="entry name" value="MeCP2_MBD"/>
    <property type="match status" value="1"/>
</dbReference>
<dbReference type="Pfam" id="PF07496">
    <property type="entry name" value="zf-CW"/>
    <property type="match status" value="1"/>
</dbReference>
<dbReference type="OrthoDB" id="10072024at2759"/>
<feature type="compositionally biased region" description="Basic and acidic residues" evidence="9">
    <location>
        <begin position="278"/>
        <end position="288"/>
    </location>
</feature>
<feature type="region of interest" description="Disordered" evidence="9">
    <location>
        <begin position="39"/>
        <end position="58"/>
    </location>
</feature>
<reference evidence="16" key="4">
    <citation type="journal article" date="2018" name="Nat. Plants">
        <title>Whole-genome landscape of Medicago truncatula symbiotic genes.</title>
        <authorList>
            <person name="Pecrix Y."/>
            <person name="Staton S.E."/>
            <person name="Sallet E."/>
            <person name="Lelandais-Briere C."/>
            <person name="Moreau S."/>
            <person name="Carrere S."/>
            <person name="Blein T."/>
            <person name="Jardinaud M.F."/>
            <person name="Latrasse D."/>
            <person name="Zouine M."/>
            <person name="Zahm M."/>
            <person name="Kreplak J."/>
            <person name="Mayjonade B."/>
            <person name="Satge C."/>
            <person name="Perez M."/>
            <person name="Cauet S."/>
            <person name="Marande W."/>
            <person name="Chantry-Darmon C."/>
            <person name="Lopez-Roques C."/>
            <person name="Bouchez O."/>
            <person name="Berard A."/>
            <person name="Debelle F."/>
            <person name="Munos S."/>
            <person name="Bendahmane A."/>
            <person name="Berges H."/>
            <person name="Niebel A."/>
            <person name="Buitink J."/>
            <person name="Frugier F."/>
            <person name="Benhamed M."/>
            <person name="Crespi M."/>
            <person name="Gouzy J."/>
            <person name="Gamas P."/>
        </authorList>
    </citation>
    <scope>NUCLEOTIDE SEQUENCE [LARGE SCALE GENOMIC DNA]</scope>
    <source>
        <strain evidence="16">cv. Jemalong A17</strain>
    </source>
</reference>
<gene>
    <name evidence="14" type="primary">25490404</name>
    <name evidence="12" type="ordered locus">MTR_3g435450</name>
    <name evidence="13" type="ORF">MtrunA17_Chr3g0092081</name>
</gene>
<dbReference type="PANTHER" id="PTHR12396">
    <property type="entry name" value="METHYL-CPG BINDING PROTEIN, MBD"/>
    <property type="match status" value="1"/>
</dbReference>
<protein>
    <submittedName>
        <fullName evidence="12">Methyl-CpG-binding domain protein</fullName>
    </submittedName>
    <submittedName>
        <fullName evidence="13">Putative transcription factor &amp; chromatin remodeling CW-Zn family</fullName>
    </submittedName>
</protein>
<keyword evidence="3" id="KW-0863">Zinc-finger</keyword>
<dbReference type="Gene3D" id="3.30.890.10">
    <property type="entry name" value="Methyl-cpg-binding Protein 2, Chain A"/>
    <property type="match status" value="1"/>
</dbReference>
<keyword evidence="4" id="KW-0862">Zinc</keyword>
<keyword evidence="7" id="KW-0804">Transcription</keyword>
<feature type="region of interest" description="Disordered" evidence="9">
    <location>
        <begin position="250"/>
        <end position="305"/>
    </location>
</feature>
<feature type="region of interest" description="Disordered" evidence="9">
    <location>
        <begin position="70"/>
        <end position="99"/>
    </location>
</feature>
<reference evidence="13" key="5">
    <citation type="journal article" date="2018" name="Nat. Plants">
        <title>Whole-genome landscape of Medicago truncatula symbiotic genes.</title>
        <authorList>
            <person name="Pecrix Y."/>
            <person name="Gamas P."/>
            <person name="Carrere S."/>
        </authorList>
    </citation>
    <scope>NUCLEOTIDE SEQUENCE</scope>
    <source>
        <tissue evidence="13">Leaves</tissue>
    </source>
</reference>
<dbReference type="SUPFAM" id="SSF54171">
    <property type="entry name" value="DNA-binding domain"/>
    <property type="match status" value="1"/>
</dbReference>
<evidence type="ECO:0000256" key="9">
    <source>
        <dbReference type="SAM" id="MobiDB-lite"/>
    </source>
</evidence>
<comment type="subcellular location">
    <subcellularLocation>
        <location evidence="1">Nucleus</location>
    </subcellularLocation>
</comment>
<dbReference type="SMART" id="SM00391">
    <property type="entry name" value="MBD"/>
    <property type="match status" value="1"/>
</dbReference>
<evidence type="ECO:0000259" key="11">
    <source>
        <dbReference type="PROSITE" id="PS51050"/>
    </source>
</evidence>
<evidence type="ECO:0000313" key="15">
    <source>
        <dbReference type="Proteomes" id="UP000002051"/>
    </source>
</evidence>
<dbReference type="PANTHER" id="PTHR12396:SF0">
    <property type="entry name" value="METHYL-CPG BINDING DOMAIN PROTEIN-LIKE, ISOFORM C"/>
    <property type="match status" value="1"/>
</dbReference>
<evidence type="ECO:0000313" key="14">
    <source>
        <dbReference type="EnsemblPlants" id="KEH33312"/>
    </source>
</evidence>
<dbReference type="KEGG" id="mtr:25490404"/>
<dbReference type="Proteomes" id="UP000002051">
    <property type="component" value="Chromosome 3"/>
</dbReference>
<dbReference type="STRING" id="3880.A0A072UUL7"/>
<reference evidence="14" key="3">
    <citation type="submission" date="2015-04" db="UniProtKB">
        <authorList>
            <consortium name="EnsemblPlants"/>
        </authorList>
    </citation>
    <scope>IDENTIFICATION</scope>
    <source>
        <strain evidence="14">cv. Jemalong A17</strain>
    </source>
</reference>
<evidence type="ECO:0000256" key="4">
    <source>
        <dbReference type="ARBA" id="ARBA00022833"/>
    </source>
</evidence>
<dbReference type="PROSITE" id="PS50982">
    <property type="entry name" value="MBD"/>
    <property type="match status" value="1"/>
</dbReference>
<dbReference type="Gene3D" id="3.30.40.100">
    <property type="match status" value="1"/>
</dbReference>
<evidence type="ECO:0000256" key="5">
    <source>
        <dbReference type="ARBA" id="ARBA00023015"/>
    </source>
</evidence>
<reference evidence="12 15" key="2">
    <citation type="journal article" date="2014" name="BMC Genomics">
        <title>An improved genome release (version Mt4.0) for the model legume Medicago truncatula.</title>
        <authorList>
            <person name="Tang H."/>
            <person name="Krishnakumar V."/>
            <person name="Bidwell S."/>
            <person name="Rosen B."/>
            <person name="Chan A."/>
            <person name="Zhou S."/>
            <person name="Gentzbittel L."/>
            <person name="Childs K.L."/>
            <person name="Yandell M."/>
            <person name="Gundlach H."/>
            <person name="Mayer K.F."/>
            <person name="Schwartz D.C."/>
            <person name="Town C.D."/>
        </authorList>
    </citation>
    <scope>GENOME REANNOTATION</scope>
    <source>
        <strain evidence="12">A17</strain>
        <strain evidence="14 15">cv. Jemalong A17</strain>
    </source>
</reference>
<feature type="compositionally biased region" description="Low complexity" evidence="9">
    <location>
        <begin position="39"/>
        <end position="57"/>
    </location>
</feature>
<name>A0A072UUL7_MEDTR</name>
<dbReference type="AlphaFoldDB" id="A0A072UUL7"/>
<dbReference type="Pfam" id="PF01429">
    <property type="entry name" value="MBD"/>
    <property type="match status" value="1"/>
</dbReference>
<evidence type="ECO:0000256" key="6">
    <source>
        <dbReference type="ARBA" id="ARBA00023125"/>
    </source>
</evidence>
<dbReference type="GO" id="GO:0003677">
    <property type="term" value="F:DNA binding"/>
    <property type="evidence" value="ECO:0007669"/>
    <property type="project" value="UniProtKB-KW"/>
</dbReference>
<feature type="domain" description="MBD" evidence="10">
    <location>
        <begin position="168"/>
        <end position="242"/>
    </location>
</feature>
<reference evidence="12 15" key="1">
    <citation type="journal article" date="2011" name="Nature">
        <title>The Medicago genome provides insight into the evolution of rhizobial symbioses.</title>
        <authorList>
            <person name="Young N.D."/>
            <person name="Debelle F."/>
            <person name="Oldroyd G.E."/>
            <person name="Geurts R."/>
            <person name="Cannon S.B."/>
            <person name="Udvardi M.K."/>
            <person name="Benedito V.A."/>
            <person name="Mayer K.F."/>
            <person name="Gouzy J."/>
            <person name="Schoof H."/>
            <person name="Van de Peer Y."/>
            <person name="Proost S."/>
            <person name="Cook D.R."/>
            <person name="Meyers B.C."/>
            <person name="Spannagl M."/>
            <person name="Cheung F."/>
            <person name="De Mita S."/>
            <person name="Krishnakumar V."/>
            <person name="Gundlach H."/>
            <person name="Zhou S."/>
            <person name="Mudge J."/>
            <person name="Bharti A.K."/>
            <person name="Murray J.D."/>
            <person name="Naoumkina M.A."/>
            <person name="Rosen B."/>
            <person name="Silverstein K.A."/>
            <person name="Tang H."/>
            <person name="Rombauts S."/>
            <person name="Zhao P.X."/>
            <person name="Zhou P."/>
            <person name="Barbe V."/>
            <person name="Bardou P."/>
            <person name="Bechner M."/>
            <person name="Bellec A."/>
            <person name="Berger A."/>
            <person name="Berges H."/>
            <person name="Bidwell S."/>
            <person name="Bisseling T."/>
            <person name="Choisne N."/>
            <person name="Couloux A."/>
            <person name="Denny R."/>
            <person name="Deshpande S."/>
            <person name="Dai X."/>
            <person name="Doyle J.J."/>
            <person name="Dudez A.M."/>
            <person name="Farmer A.D."/>
            <person name="Fouteau S."/>
            <person name="Franken C."/>
            <person name="Gibelin C."/>
            <person name="Gish J."/>
            <person name="Goldstein S."/>
            <person name="Gonzalez A.J."/>
            <person name="Green P.J."/>
            <person name="Hallab A."/>
            <person name="Hartog M."/>
            <person name="Hua A."/>
            <person name="Humphray S.J."/>
            <person name="Jeong D.H."/>
            <person name="Jing Y."/>
            <person name="Jocker A."/>
            <person name="Kenton S.M."/>
            <person name="Kim D.J."/>
            <person name="Klee K."/>
            <person name="Lai H."/>
            <person name="Lang C."/>
            <person name="Lin S."/>
            <person name="Macmil S.L."/>
            <person name="Magdelenat G."/>
            <person name="Matthews L."/>
            <person name="McCorrison J."/>
            <person name="Monaghan E.L."/>
            <person name="Mun J.H."/>
            <person name="Najar F.Z."/>
            <person name="Nicholson C."/>
            <person name="Noirot C."/>
            <person name="O'Bleness M."/>
            <person name="Paule C.R."/>
            <person name="Poulain J."/>
            <person name="Prion F."/>
            <person name="Qin B."/>
            <person name="Qu C."/>
            <person name="Retzel E.F."/>
            <person name="Riddle C."/>
            <person name="Sallet E."/>
            <person name="Samain S."/>
            <person name="Samson N."/>
            <person name="Sanders I."/>
            <person name="Saurat O."/>
            <person name="Scarpelli C."/>
            <person name="Schiex T."/>
            <person name="Segurens B."/>
            <person name="Severin A.J."/>
            <person name="Sherrier D.J."/>
            <person name="Shi R."/>
            <person name="Sims S."/>
            <person name="Singer S.R."/>
            <person name="Sinharoy S."/>
            <person name="Sterck L."/>
            <person name="Viollet A."/>
            <person name="Wang B.B."/>
            <person name="Wang K."/>
            <person name="Wang M."/>
            <person name="Wang X."/>
            <person name="Warfsmann J."/>
            <person name="Weissenbach J."/>
            <person name="White D.D."/>
            <person name="White J.D."/>
            <person name="Wiley G.B."/>
            <person name="Wincker P."/>
            <person name="Xing Y."/>
            <person name="Yang L."/>
            <person name="Yao Z."/>
            <person name="Ying F."/>
            <person name="Zhai J."/>
            <person name="Zhou L."/>
            <person name="Zuber A."/>
            <person name="Denarie J."/>
            <person name="Dixon R.A."/>
            <person name="May G.D."/>
            <person name="Schwartz D.C."/>
            <person name="Rogers J."/>
            <person name="Quetier F."/>
            <person name="Town C.D."/>
            <person name="Roe B.A."/>
        </authorList>
    </citation>
    <scope>NUCLEOTIDE SEQUENCE [LARGE SCALE GENOMIC DNA]</scope>
    <source>
        <strain evidence="12">A17</strain>
        <strain evidence="14 15">cv. Jemalong A17</strain>
    </source>
</reference>